<dbReference type="InterPro" id="IPR052337">
    <property type="entry name" value="SAT4-like"/>
</dbReference>
<dbReference type="PANTHER" id="PTHR33048">
    <property type="entry name" value="PTH11-LIKE INTEGRAL MEMBRANE PROTEIN (AFU_ORTHOLOGUE AFUA_5G11245)"/>
    <property type="match status" value="1"/>
</dbReference>
<feature type="transmembrane region" description="Helical" evidence="7">
    <location>
        <begin position="204"/>
        <end position="227"/>
    </location>
</feature>
<dbReference type="PANTHER" id="PTHR33048:SF47">
    <property type="entry name" value="INTEGRAL MEMBRANE PROTEIN-RELATED"/>
    <property type="match status" value="1"/>
</dbReference>
<comment type="subcellular location">
    <subcellularLocation>
        <location evidence="1">Membrane</location>
        <topology evidence="1">Multi-pass membrane protein</topology>
    </subcellularLocation>
</comment>
<keyword evidence="3 7" id="KW-1133">Transmembrane helix</keyword>
<comment type="similarity">
    <text evidence="5">Belongs to the SAT4 family.</text>
</comment>
<feature type="transmembrane region" description="Helical" evidence="7">
    <location>
        <begin position="166"/>
        <end position="192"/>
    </location>
</feature>
<evidence type="ECO:0000256" key="2">
    <source>
        <dbReference type="ARBA" id="ARBA00022692"/>
    </source>
</evidence>
<protein>
    <recommendedName>
        <fullName evidence="8">Rhodopsin domain-containing protein</fullName>
    </recommendedName>
</protein>
<dbReference type="InterPro" id="IPR049326">
    <property type="entry name" value="Rhodopsin_dom_fungi"/>
</dbReference>
<feature type="transmembrane region" description="Helical" evidence="7">
    <location>
        <begin position="88"/>
        <end position="111"/>
    </location>
</feature>
<dbReference type="Proteomes" id="UP001302126">
    <property type="component" value="Unassembled WGS sequence"/>
</dbReference>
<feature type="transmembrane region" description="Helical" evidence="7">
    <location>
        <begin position="239"/>
        <end position="259"/>
    </location>
</feature>
<feature type="region of interest" description="Disordered" evidence="6">
    <location>
        <begin position="285"/>
        <end position="313"/>
    </location>
</feature>
<evidence type="ECO:0000256" key="3">
    <source>
        <dbReference type="ARBA" id="ARBA00022989"/>
    </source>
</evidence>
<evidence type="ECO:0000256" key="6">
    <source>
        <dbReference type="SAM" id="MobiDB-lite"/>
    </source>
</evidence>
<reference evidence="9" key="1">
    <citation type="journal article" date="2023" name="Mol. Phylogenet. Evol.">
        <title>Genome-scale phylogeny and comparative genomics of the fungal order Sordariales.</title>
        <authorList>
            <person name="Hensen N."/>
            <person name="Bonometti L."/>
            <person name="Westerberg I."/>
            <person name="Brannstrom I.O."/>
            <person name="Guillou S."/>
            <person name="Cros-Aarteil S."/>
            <person name="Calhoun S."/>
            <person name="Haridas S."/>
            <person name="Kuo A."/>
            <person name="Mondo S."/>
            <person name="Pangilinan J."/>
            <person name="Riley R."/>
            <person name="LaButti K."/>
            <person name="Andreopoulos B."/>
            <person name="Lipzen A."/>
            <person name="Chen C."/>
            <person name="Yan M."/>
            <person name="Daum C."/>
            <person name="Ng V."/>
            <person name="Clum A."/>
            <person name="Steindorff A."/>
            <person name="Ohm R.A."/>
            <person name="Martin F."/>
            <person name="Silar P."/>
            <person name="Natvig D.O."/>
            <person name="Lalanne C."/>
            <person name="Gautier V."/>
            <person name="Ament-Velasquez S.L."/>
            <person name="Kruys A."/>
            <person name="Hutchinson M.I."/>
            <person name="Powell A.J."/>
            <person name="Barry K."/>
            <person name="Miller A.N."/>
            <person name="Grigoriev I.V."/>
            <person name="Debuchy R."/>
            <person name="Gladieux P."/>
            <person name="Hiltunen Thoren M."/>
            <person name="Johannesson H."/>
        </authorList>
    </citation>
    <scope>NUCLEOTIDE SEQUENCE</scope>
    <source>
        <strain evidence="9">PSN309</strain>
    </source>
</reference>
<feature type="transmembrane region" description="Helical" evidence="7">
    <location>
        <begin position="123"/>
        <end position="146"/>
    </location>
</feature>
<accession>A0AAN6WK45</accession>
<keyword evidence="10" id="KW-1185">Reference proteome</keyword>
<evidence type="ECO:0000313" key="10">
    <source>
        <dbReference type="Proteomes" id="UP001302126"/>
    </source>
</evidence>
<proteinExistence type="inferred from homology"/>
<comment type="caution">
    <text evidence="9">The sequence shown here is derived from an EMBL/GenBank/DDBJ whole genome shotgun (WGS) entry which is preliminary data.</text>
</comment>
<name>A0AAN6WK45_9PEZI</name>
<sequence>MAIQDNLGQWSTLLLGAIATPFAIAAIILRFIATRKSGRSIGSEDWFALAGTLFYILYNSIAIWNVSILQGRTYTQIPLDQLTYMLKVIYITGQCFVYNQLFTKLSIVLLYYRIFSVNRTYAFWILVLGASQIAWAIAASAAQFFQCSPIYKFWNSLQEGTCFNDAALLIGFEIPNCLIDFGMVALVLVMLRDLHIRRSTKWKLGVLFAVGGFVGVIGFIKIGSFFTQGQDSLQVLGNWGMAQMFCSIICCCVPIYNHIMPKSLSVLARRVYSSIQSVSFTSWPRTNAGSGSHTQQSGPGGRSYHLESSNGPTMVAMRDNRTSQQVREDNWGWLQLPDSRSGEGKGFGYEQQEVDVPSVPPLAQDGGRYDERTVYRRFDAV</sequence>
<keyword evidence="2 7" id="KW-0812">Transmembrane</keyword>
<dbReference type="EMBL" id="MU864553">
    <property type="protein sequence ID" value="KAK4183390.1"/>
    <property type="molecule type" value="Genomic_DNA"/>
</dbReference>
<organism evidence="9 10">
    <name type="scientific">Podospora australis</name>
    <dbReference type="NCBI Taxonomy" id="1536484"/>
    <lineage>
        <taxon>Eukaryota</taxon>
        <taxon>Fungi</taxon>
        <taxon>Dikarya</taxon>
        <taxon>Ascomycota</taxon>
        <taxon>Pezizomycotina</taxon>
        <taxon>Sordariomycetes</taxon>
        <taxon>Sordariomycetidae</taxon>
        <taxon>Sordariales</taxon>
        <taxon>Podosporaceae</taxon>
        <taxon>Podospora</taxon>
    </lineage>
</organism>
<evidence type="ECO:0000256" key="7">
    <source>
        <dbReference type="SAM" id="Phobius"/>
    </source>
</evidence>
<feature type="compositionally biased region" description="Polar residues" evidence="6">
    <location>
        <begin position="285"/>
        <end position="297"/>
    </location>
</feature>
<feature type="domain" description="Rhodopsin" evidence="8">
    <location>
        <begin position="29"/>
        <end position="260"/>
    </location>
</feature>
<feature type="transmembrane region" description="Helical" evidence="7">
    <location>
        <begin position="45"/>
        <end position="68"/>
    </location>
</feature>
<reference evidence="9" key="2">
    <citation type="submission" date="2023-05" db="EMBL/GenBank/DDBJ databases">
        <authorList>
            <consortium name="Lawrence Berkeley National Laboratory"/>
            <person name="Steindorff A."/>
            <person name="Hensen N."/>
            <person name="Bonometti L."/>
            <person name="Westerberg I."/>
            <person name="Brannstrom I.O."/>
            <person name="Guillou S."/>
            <person name="Cros-Aarteil S."/>
            <person name="Calhoun S."/>
            <person name="Haridas S."/>
            <person name="Kuo A."/>
            <person name="Mondo S."/>
            <person name="Pangilinan J."/>
            <person name="Riley R."/>
            <person name="Labutti K."/>
            <person name="Andreopoulos B."/>
            <person name="Lipzen A."/>
            <person name="Chen C."/>
            <person name="Yanf M."/>
            <person name="Daum C."/>
            <person name="Ng V."/>
            <person name="Clum A."/>
            <person name="Ohm R."/>
            <person name="Martin F."/>
            <person name="Silar P."/>
            <person name="Natvig D."/>
            <person name="Lalanne C."/>
            <person name="Gautier V."/>
            <person name="Ament-Velasquez S.L."/>
            <person name="Kruys A."/>
            <person name="Hutchinson M.I."/>
            <person name="Powell A.J."/>
            <person name="Barry K."/>
            <person name="Miller A.N."/>
            <person name="Grigoriev I.V."/>
            <person name="Debuchy R."/>
            <person name="Gladieux P."/>
            <person name="Thoren M.H."/>
            <person name="Johannesson H."/>
        </authorList>
    </citation>
    <scope>NUCLEOTIDE SEQUENCE</scope>
    <source>
        <strain evidence="9">PSN309</strain>
    </source>
</reference>
<evidence type="ECO:0000256" key="5">
    <source>
        <dbReference type="ARBA" id="ARBA00038359"/>
    </source>
</evidence>
<evidence type="ECO:0000256" key="1">
    <source>
        <dbReference type="ARBA" id="ARBA00004141"/>
    </source>
</evidence>
<evidence type="ECO:0000259" key="8">
    <source>
        <dbReference type="Pfam" id="PF20684"/>
    </source>
</evidence>
<keyword evidence="4 7" id="KW-0472">Membrane</keyword>
<feature type="transmembrane region" description="Helical" evidence="7">
    <location>
        <begin position="12"/>
        <end position="33"/>
    </location>
</feature>
<evidence type="ECO:0000313" key="9">
    <source>
        <dbReference type="EMBL" id="KAK4183390.1"/>
    </source>
</evidence>
<dbReference type="AlphaFoldDB" id="A0AAN6WK45"/>
<evidence type="ECO:0000256" key="4">
    <source>
        <dbReference type="ARBA" id="ARBA00023136"/>
    </source>
</evidence>
<gene>
    <name evidence="9" type="ORF">QBC35DRAFT_114599</name>
</gene>
<feature type="region of interest" description="Disordered" evidence="6">
    <location>
        <begin position="330"/>
        <end position="370"/>
    </location>
</feature>
<dbReference type="Pfam" id="PF20684">
    <property type="entry name" value="Fung_rhodopsin"/>
    <property type="match status" value="1"/>
</dbReference>
<dbReference type="GO" id="GO:0016020">
    <property type="term" value="C:membrane"/>
    <property type="evidence" value="ECO:0007669"/>
    <property type="project" value="UniProtKB-SubCell"/>
</dbReference>